<evidence type="ECO:0000313" key="12">
    <source>
        <dbReference type="Proteomes" id="UP000799538"/>
    </source>
</evidence>
<evidence type="ECO:0000256" key="10">
    <source>
        <dbReference type="SAM" id="Phobius"/>
    </source>
</evidence>
<evidence type="ECO:0000256" key="9">
    <source>
        <dbReference type="RuleBase" id="RU000461"/>
    </source>
</evidence>
<sequence>MEAFTNSTAHNLPDVHVKPSALLTPGNIAAALILYILGYGLFVSARKPSLPESIPWVGRDGKGWLAGFIATFKTAIHYTKWNHEGYEMYNKTDRSFIVPGFPGTQTEIILPRSQMKWLIDQPDNVLSVAAAHYESLHGEYSFITPRLLKDPYHEHVIHRSLARHLTGLIPEVEDETIAAIDGHLGMDEENWKSICVWDMLMKVIPLLTNRMIIGLPVGRNQHYLDNMIGFTEDIIRNIMLLGLTPEALKPIVGRLAGLPGKYHWRQTARHTLPVIKQRLHDFSRKEADDPAYKDWTPPNDYITWHIKLAKAEGRTDELDPKIISMRLTPLNFASIHTTSITALNLIFDLFSSDPSKGYVSGIIEECTRIWSEESNHATKDGLSRMFRTDSAIRESMRVSNFAQTIVSRVVVADAGIVNEAEGWHAPKGTMLTMNVHNIMHDPELHEDPETYDAFRHSREREAWEAKSAGEKTDTEESLRVKRKGMVTTGDTHFPWGHGRHACPGRFFVAHELKIFMAYLVMNYEVKTLEKRPETKWFGMNSIPATKACIEVRRKKGTGRK</sequence>
<keyword evidence="10" id="KW-0472">Membrane</keyword>
<reference evidence="12" key="1">
    <citation type="journal article" date="2020" name="Stud. Mycol.">
        <title>101 Dothideomycetes genomes: A test case for predicting lifestyles and emergence of pathogens.</title>
        <authorList>
            <person name="Haridas S."/>
            <person name="Albert R."/>
            <person name="Binder M."/>
            <person name="Bloem J."/>
            <person name="LaButti K."/>
            <person name="Salamov A."/>
            <person name="Andreopoulos B."/>
            <person name="Baker S."/>
            <person name="Barry K."/>
            <person name="Bills G."/>
            <person name="Bluhm B."/>
            <person name="Cannon C."/>
            <person name="Castanera R."/>
            <person name="Culley D."/>
            <person name="Daum C."/>
            <person name="Ezra D."/>
            <person name="Gonzalez J."/>
            <person name="Henrissat B."/>
            <person name="Kuo A."/>
            <person name="Liang C."/>
            <person name="Lipzen A."/>
            <person name="Lutzoni F."/>
            <person name="Magnuson J."/>
            <person name="Mondo S."/>
            <person name="Nolan M."/>
            <person name="Ohm R."/>
            <person name="Pangilinan J."/>
            <person name="Park H.-J."/>
            <person name="Ramirez L."/>
            <person name="Alfaro M."/>
            <person name="Sun H."/>
            <person name="Tritt A."/>
            <person name="Yoshinaga Y."/>
            <person name="Zwiers L.-H."/>
            <person name="Turgeon B."/>
            <person name="Goodwin S."/>
            <person name="Spatafora J."/>
            <person name="Crous P."/>
            <person name="Grigoriev I."/>
        </authorList>
    </citation>
    <scope>NUCLEOTIDE SEQUENCE [LARGE SCALE GENOMIC DNA]</scope>
    <source>
        <strain evidence="12">CECT 20119</strain>
    </source>
</reference>
<evidence type="ECO:0000256" key="4">
    <source>
        <dbReference type="ARBA" id="ARBA00022723"/>
    </source>
</evidence>
<feature type="transmembrane region" description="Helical" evidence="10">
    <location>
        <begin position="20"/>
        <end position="42"/>
    </location>
</feature>
<evidence type="ECO:0000256" key="1">
    <source>
        <dbReference type="ARBA" id="ARBA00001971"/>
    </source>
</evidence>
<dbReference type="Proteomes" id="UP000799538">
    <property type="component" value="Unassembled WGS sequence"/>
</dbReference>
<evidence type="ECO:0000256" key="3">
    <source>
        <dbReference type="ARBA" id="ARBA00022617"/>
    </source>
</evidence>
<evidence type="ECO:0000256" key="8">
    <source>
        <dbReference type="PIRSR" id="PIRSR602403-1"/>
    </source>
</evidence>
<dbReference type="InterPro" id="IPR036396">
    <property type="entry name" value="Cyt_P450_sf"/>
</dbReference>
<comment type="cofactor">
    <cofactor evidence="1 8">
        <name>heme</name>
        <dbReference type="ChEBI" id="CHEBI:30413"/>
    </cofactor>
</comment>
<gene>
    <name evidence="11" type="ORF">BDZ85DRAFT_78039</name>
</gene>
<dbReference type="PANTHER" id="PTHR46206">
    <property type="entry name" value="CYTOCHROME P450"/>
    <property type="match status" value="1"/>
</dbReference>
<dbReference type="GO" id="GO:0005506">
    <property type="term" value="F:iron ion binding"/>
    <property type="evidence" value="ECO:0007669"/>
    <property type="project" value="InterPro"/>
</dbReference>
<proteinExistence type="inferred from homology"/>
<dbReference type="InterPro" id="IPR002403">
    <property type="entry name" value="Cyt_P450_E_grp-IV"/>
</dbReference>
<organism evidence="11 12">
    <name type="scientific">Elsinoe ampelina</name>
    <dbReference type="NCBI Taxonomy" id="302913"/>
    <lineage>
        <taxon>Eukaryota</taxon>
        <taxon>Fungi</taxon>
        <taxon>Dikarya</taxon>
        <taxon>Ascomycota</taxon>
        <taxon>Pezizomycotina</taxon>
        <taxon>Dothideomycetes</taxon>
        <taxon>Dothideomycetidae</taxon>
        <taxon>Myriangiales</taxon>
        <taxon>Elsinoaceae</taxon>
        <taxon>Elsinoe</taxon>
    </lineage>
</organism>
<evidence type="ECO:0000256" key="5">
    <source>
        <dbReference type="ARBA" id="ARBA00023002"/>
    </source>
</evidence>
<keyword evidence="10" id="KW-0812">Transmembrane</keyword>
<evidence type="ECO:0000256" key="2">
    <source>
        <dbReference type="ARBA" id="ARBA00010617"/>
    </source>
</evidence>
<dbReference type="InterPro" id="IPR001128">
    <property type="entry name" value="Cyt_P450"/>
</dbReference>
<dbReference type="InterPro" id="IPR017972">
    <property type="entry name" value="Cyt_P450_CS"/>
</dbReference>
<dbReference type="PROSITE" id="PS00086">
    <property type="entry name" value="CYTOCHROME_P450"/>
    <property type="match status" value="1"/>
</dbReference>
<keyword evidence="3 8" id="KW-0349">Heme</keyword>
<keyword evidence="7 9" id="KW-0503">Monooxygenase</keyword>
<dbReference type="SUPFAM" id="SSF48264">
    <property type="entry name" value="Cytochrome P450"/>
    <property type="match status" value="1"/>
</dbReference>
<evidence type="ECO:0000256" key="6">
    <source>
        <dbReference type="ARBA" id="ARBA00023004"/>
    </source>
</evidence>
<dbReference type="AlphaFoldDB" id="A0A6A6FYX4"/>
<keyword evidence="5 9" id="KW-0560">Oxidoreductase</keyword>
<dbReference type="PANTHER" id="PTHR46206:SF1">
    <property type="entry name" value="P450, PUTATIVE (EUROFUNG)-RELATED"/>
    <property type="match status" value="1"/>
</dbReference>
<dbReference type="GO" id="GO:0004497">
    <property type="term" value="F:monooxygenase activity"/>
    <property type="evidence" value="ECO:0007669"/>
    <property type="project" value="UniProtKB-KW"/>
</dbReference>
<dbReference type="CDD" id="cd11041">
    <property type="entry name" value="CYP503A1-like"/>
    <property type="match status" value="1"/>
</dbReference>
<dbReference type="GO" id="GO:0016705">
    <property type="term" value="F:oxidoreductase activity, acting on paired donors, with incorporation or reduction of molecular oxygen"/>
    <property type="evidence" value="ECO:0007669"/>
    <property type="project" value="InterPro"/>
</dbReference>
<feature type="binding site" description="axial binding residue" evidence="8">
    <location>
        <position position="502"/>
    </location>
    <ligand>
        <name>heme</name>
        <dbReference type="ChEBI" id="CHEBI:30413"/>
    </ligand>
    <ligandPart>
        <name>Fe</name>
        <dbReference type="ChEBI" id="CHEBI:18248"/>
    </ligandPart>
</feature>
<keyword evidence="4 8" id="KW-0479">Metal-binding</keyword>
<evidence type="ECO:0000256" key="7">
    <source>
        <dbReference type="ARBA" id="ARBA00023033"/>
    </source>
</evidence>
<accession>A0A6A6FYX4</accession>
<comment type="similarity">
    <text evidence="2 9">Belongs to the cytochrome P450 family.</text>
</comment>
<dbReference type="Pfam" id="PF00067">
    <property type="entry name" value="p450"/>
    <property type="match status" value="1"/>
</dbReference>
<protein>
    <submittedName>
        <fullName evidence="11">Cytochrome P450</fullName>
    </submittedName>
</protein>
<dbReference type="OrthoDB" id="1844152at2759"/>
<name>A0A6A6FYX4_9PEZI</name>
<dbReference type="PRINTS" id="PR00465">
    <property type="entry name" value="EP450IV"/>
</dbReference>
<dbReference type="EMBL" id="ML992531">
    <property type="protein sequence ID" value="KAF2218696.1"/>
    <property type="molecule type" value="Genomic_DNA"/>
</dbReference>
<keyword evidence="6 8" id="KW-0408">Iron</keyword>
<dbReference type="Gene3D" id="1.10.630.10">
    <property type="entry name" value="Cytochrome P450"/>
    <property type="match status" value="1"/>
</dbReference>
<evidence type="ECO:0000313" key="11">
    <source>
        <dbReference type="EMBL" id="KAF2218696.1"/>
    </source>
</evidence>
<keyword evidence="12" id="KW-1185">Reference proteome</keyword>
<keyword evidence="10" id="KW-1133">Transmembrane helix</keyword>
<dbReference type="GO" id="GO:0020037">
    <property type="term" value="F:heme binding"/>
    <property type="evidence" value="ECO:0007669"/>
    <property type="project" value="InterPro"/>
</dbReference>